<keyword evidence="11" id="KW-1185">Reference proteome</keyword>
<feature type="transmembrane region" description="Helical" evidence="8">
    <location>
        <begin position="90"/>
        <end position="109"/>
    </location>
</feature>
<feature type="transmembrane region" description="Helical" evidence="8">
    <location>
        <begin position="20"/>
        <end position="37"/>
    </location>
</feature>
<evidence type="ECO:0000256" key="2">
    <source>
        <dbReference type="ARBA" id="ARBA00022448"/>
    </source>
</evidence>
<dbReference type="Pfam" id="PF07690">
    <property type="entry name" value="MFS_1"/>
    <property type="match status" value="1"/>
</dbReference>
<comment type="subcellular location">
    <subcellularLocation>
        <location evidence="1">Cell membrane</location>
        <topology evidence="1">Multi-pass membrane protein</topology>
    </subcellularLocation>
</comment>
<proteinExistence type="predicted"/>
<feature type="transmembrane region" description="Helical" evidence="8">
    <location>
        <begin position="57"/>
        <end position="78"/>
    </location>
</feature>
<dbReference type="PANTHER" id="PTHR42718:SF46">
    <property type="entry name" value="BLR6921 PROTEIN"/>
    <property type="match status" value="1"/>
</dbReference>
<evidence type="ECO:0000256" key="7">
    <source>
        <dbReference type="SAM" id="MobiDB-lite"/>
    </source>
</evidence>
<dbReference type="RefSeq" id="WP_344661161.1">
    <property type="nucleotide sequence ID" value="NZ_BAAAQM010000050.1"/>
</dbReference>
<dbReference type="InterPro" id="IPR020846">
    <property type="entry name" value="MFS_dom"/>
</dbReference>
<feature type="transmembrane region" description="Helical" evidence="8">
    <location>
        <begin position="338"/>
        <end position="362"/>
    </location>
</feature>
<dbReference type="SUPFAM" id="SSF103473">
    <property type="entry name" value="MFS general substrate transporter"/>
    <property type="match status" value="1"/>
</dbReference>
<dbReference type="PANTHER" id="PTHR42718">
    <property type="entry name" value="MAJOR FACILITATOR SUPERFAMILY MULTIDRUG TRANSPORTER MFSC"/>
    <property type="match status" value="1"/>
</dbReference>
<feature type="transmembrane region" description="Helical" evidence="8">
    <location>
        <begin position="277"/>
        <end position="294"/>
    </location>
</feature>
<keyword evidence="6 8" id="KW-0472">Membrane</keyword>
<dbReference type="PROSITE" id="PS00216">
    <property type="entry name" value="SUGAR_TRANSPORT_1"/>
    <property type="match status" value="1"/>
</dbReference>
<evidence type="ECO:0000256" key="1">
    <source>
        <dbReference type="ARBA" id="ARBA00004651"/>
    </source>
</evidence>
<feature type="transmembrane region" description="Helical" evidence="8">
    <location>
        <begin position="176"/>
        <end position="199"/>
    </location>
</feature>
<accession>A0ABP5EAY8</accession>
<gene>
    <name evidence="10" type="ORF">GCM10009838_66780</name>
</gene>
<keyword evidence="4 8" id="KW-0812">Transmembrane</keyword>
<name>A0ABP5EAY8_9ACTN</name>
<dbReference type="Proteomes" id="UP001499854">
    <property type="component" value="Unassembled WGS sequence"/>
</dbReference>
<keyword evidence="3" id="KW-1003">Cell membrane</keyword>
<evidence type="ECO:0000313" key="11">
    <source>
        <dbReference type="Proteomes" id="UP001499854"/>
    </source>
</evidence>
<feature type="transmembrane region" description="Helical" evidence="8">
    <location>
        <begin position="251"/>
        <end position="270"/>
    </location>
</feature>
<feature type="transmembrane region" description="Helical" evidence="8">
    <location>
        <begin position="368"/>
        <end position="388"/>
    </location>
</feature>
<keyword evidence="2" id="KW-0813">Transport</keyword>
<reference evidence="11" key="1">
    <citation type="journal article" date="2019" name="Int. J. Syst. Evol. Microbiol.">
        <title>The Global Catalogue of Microorganisms (GCM) 10K type strain sequencing project: providing services to taxonomists for standard genome sequencing and annotation.</title>
        <authorList>
            <consortium name="The Broad Institute Genomics Platform"/>
            <consortium name="The Broad Institute Genome Sequencing Center for Infectious Disease"/>
            <person name="Wu L."/>
            <person name="Ma J."/>
        </authorList>
    </citation>
    <scope>NUCLEOTIDE SEQUENCE [LARGE SCALE GENOMIC DNA]</scope>
    <source>
        <strain evidence="11">JCM 16013</strain>
    </source>
</reference>
<evidence type="ECO:0000256" key="6">
    <source>
        <dbReference type="ARBA" id="ARBA00023136"/>
    </source>
</evidence>
<dbReference type="EMBL" id="BAAAQM010000050">
    <property type="protein sequence ID" value="GAA1993403.1"/>
    <property type="molecule type" value="Genomic_DNA"/>
</dbReference>
<dbReference type="InterPro" id="IPR011701">
    <property type="entry name" value="MFS"/>
</dbReference>
<evidence type="ECO:0000256" key="8">
    <source>
        <dbReference type="SAM" id="Phobius"/>
    </source>
</evidence>
<evidence type="ECO:0000259" key="9">
    <source>
        <dbReference type="PROSITE" id="PS50850"/>
    </source>
</evidence>
<feature type="compositionally biased region" description="Basic and acidic residues" evidence="7">
    <location>
        <begin position="441"/>
        <end position="450"/>
    </location>
</feature>
<dbReference type="InterPro" id="IPR036259">
    <property type="entry name" value="MFS_trans_sf"/>
</dbReference>
<evidence type="ECO:0000256" key="3">
    <source>
        <dbReference type="ARBA" id="ARBA00022475"/>
    </source>
</evidence>
<feature type="transmembrane region" description="Helical" evidence="8">
    <location>
        <begin position="148"/>
        <end position="170"/>
    </location>
</feature>
<feature type="transmembrane region" description="Helical" evidence="8">
    <location>
        <begin position="115"/>
        <end position="136"/>
    </location>
</feature>
<dbReference type="PRINTS" id="PR01036">
    <property type="entry name" value="TCRTETB"/>
</dbReference>
<feature type="transmembrane region" description="Helical" evidence="8">
    <location>
        <begin position="300"/>
        <end position="318"/>
    </location>
</feature>
<feature type="transmembrane region" description="Helical" evidence="8">
    <location>
        <begin position="220"/>
        <end position="245"/>
    </location>
</feature>
<feature type="region of interest" description="Disordered" evidence="7">
    <location>
        <begin position="395"/>
        <end position="450"/>
    </location>
</feature>
<dbReference type="PROSITE" id="PS50850">
    <property type="entry name" value="MFS"/>
    <property type="match status" value="1"/>
</dbReference>
<evidence type="ECO:0000256" key="5">
    <source>
        <dbReference type="ARBA" id="ARBA00022989"/>
    </source>
</evidence>
<protein>
    <recommendedName>
        <fullName evidence="9">Major facilitator superfamily (MFS) profile domain-containing protein</fullName>
    </recommendedName>
</protein>
<dbReference type="InterPro" id="IPR005829">
    <property type="entry name" value="Sugar_transporter_CS"/>
</dbReference>
<evidence type="ECO:0000313" key="10">
    <source>
        <dbReference type="EMBL" id="GAA1993403.1"/>
    </source>
</evidence>
<sequence>MTALLRERPRPERVRNLPSAWRLAVVTVCFGAFMGQLDASITTLAYPALRTEFRASLAAVSWVSLSYLLTLTLLLVPVGRLSDALGRKLFYVYGFGVFTAASAACALAPSLKTLIAFRVVQALGAAMLQANSIALISNSAPRAKLRSALGVQAAAQALGLGLGPAVGGLLVDTLGWRWVFGVNVPVGLVALAGGVFLLPRTRERNPGFRPDLAPLKQHEVRWGLLGAAGGYLVLFGPLVLVPVIMAARGSSALASGLVLTTLPVGFALGASFLKCRAAAGLGLATAALAALLALPFEPLVLVPLLGLLGLGLGAYAPANNAQVMASVPQKASGVVSGLLNTARSLGTSGGVYLVTSAIAVAAHDDRLGARYAFAGLLAICVLTVAAAVRPRTHPVQDELVHQPPPPLGPEVGPLVRGDDQQSVADLGQLPREQRQPGGVREVQREAAHSQ</sequence>
<feature type="domain" description="Major facilitator superfamily (MFS) profile" evidence="9">
    <location>
        <begin position="24"/>
        <end position="392"/>
    </location>
</feature>
<keyword evidence="5 8" id="KW-1133">Transmembrane helix</keyword>
<evidence type="ECO:0000256" key="4">
    <source>
        <dbReference type="ARBA" id="ARBA00022692"/>
    </source>
</evidence>
<dbReference type="CDD" id="cd17321">
    <property type="entry name" value="MFS_MMR_MDR_like"/>
    <property type="match status" value="1"/>
</dbReference>
<organism evidence="10 11">
    <name type="scientific">Catenulispora subtropica</name>
    <dbReference type="NCBI Taxonomy" id="450798"/>
    <lineage>
        <taxon>Bacteria</taxon>
        <taxon>Bacillati</taxon>
        <taxon>Actinomycetota</taxon>
        <taxon>Actinomycetes</taxon>
        <taxon>Catenulisporales</taxon>
        <taxon>Catenulisporaceae</taxon>
        <taxon>Catenulispora</taxon>
    </lineage>
</organism>
<dbReference type="Gene3D" id="1.20.1250.20">
    <property type="entry name" value="MFS general substrate transporter like domains"/>
    <property type="match status" value="1"/>
</dbReference>
<comment type="caution">
    <text evidence="10">The sequence shown here is derived from an EMBL/GenBank/DDBJ whole genome shotgun (WGS) entry which is preliminary data.</text>
</comment>